<evidence type="ECO:0000256" key="11">
    <source>
        <dbReference type="ARBA" id="ARBA00022679"/>
    </source>
</evidence>
<evidence type="ECO:0000256" key="6">
    <source>
        <dbReference type="ARBA" id="ARBA00005159"/>
    </source>
</evidence>
<evidence type="ECO:0000256" key="5">
    <source>
        <dbReference type="ARBA" id="ARBA00004692"/>
    </source>
</evidence>
<dbReference type="PANTHER" id="PTHR34848:SF1">
    <property type="entry name" value="BIFUNCTIONAL ADENOSYLCOBALAMIN BIOSYNTHESIS PROTEIN COBU"/>
    <property type="match status" value="1"/>
</dbReference>
<comment type="catalytic activity">
    <reaction evidence="1">
        <text>adenosylcob(III)inamide + ATP = adenosylcob(III)inamide phosphate + ADP + H(+)</text>
        <dbReference type="Rhea" id="RHEA:15769"/>
        <dbReference type="ChEBI" id="CHEBI:2480"/>
        <dbReference type="ChEBI" id="CHEBI:15378"/>
        <dbReference type="ChEBI" id="CHEBI:30616"/>
        <dbReference type="ChEBI" id="CHEBI:58502"/>
        <dbReference type="ChEBI" id="CHEBI:456216"/>
        <dbReference type="EC" id="2.7.1.156"/>
    </reaction>
</comment>
<dbReference type="GO" id="GO:0005524">
    <property type="term" value="F:ATP binding"/>
    <property type="evidence" value="ECO:0007669"/>
    <property type="project" value="UniProtKB-KW"/>
</dbReference>
<comment type="catalytic activity">
    <reaction evidence="2">
        <text>adenosylcob(III)inamide phosphate + GTP + H(+) = adenosylcob(III)inamide-GDP + diphosphate</text>
        <dbReference type="Rhea" id="RHEA:22712"/>
        <dbReference type="ChEBI" id="CHEBI:15378"/>
        <dbReference type="ChEBI" id="CHEBI:33019"/>
        <dbReference type="ChEBI" id="CHEBI:37565"/>
        <dbReference type="ChEBI" id="CHEBI:58502"/>
        <dbReference type="ChEBI" id="CHEBI:60487"/>
        <dbReference type="EC" id="2.7.7.62"/>
    </reaction>
</comment>
<comment type="pathway">
    <text evidence="5">Cofactor biosynthesis; adenosylcobalamin biosynthesis; adenosylcobalamin from cob(II)yrinate a,c-diamide: step 6/7.</text>
</comment>
<comment type="function">
    <text evidence="4">Catalyzes ATP-dependent phosphorylation of adenosylcobinamide and addition of GMP to adenosylcobinamide phosphate.</text>
</comment>
<comment type="catalytic activity">
    <reaction evidence="3">
        <text>adenosylcob(III)inamide + GTP = adenosylcob(III)inamide phosphate + GDP + H(+)</text>
        <dbReference type="Rhea" id="RHEA:15765"/>
        <dbReference type="ChEBI" id="CHEBI:2480"/>
        <dbReference type="ChEBI" id="CHEBI:15378"/>
        <dbReference type="ChEBI" id="CHEBI:37565"/>
        <dbReference type="ChEBI" id="CHEBI:58189"/>
        <dbReference type="ChEBI" id="CHEBI:58502"/>
        <dbReference type="EC" id="2.7.1.156"/>
    </reaction>
</comment>
<evidence type="ECO:0000256" key="15">
    <source>
        <dbReference type="ARBA" id="ARBA00023134"/>
    </source>
</evidence>
<reference evidence="18 19" key="1">
    <citation type="submission" date="2019-01" db="EMBL/GenBank/DDBJ databases">
        <title>Insights into ecological role of a new deltaproteobacterial order Candidatus Sinidesulfobacterales (Sva0485) by metagenomics and metatranscriptomics.</title>
        <authorList>
            <person name="Tan S."/>
            <person name="Liu J."/>
            <person name="Fang Y."/>
            <person name="Hedlund B."/>
            <person name="Lian Z.-H."/>
            <person name="Huang L.-Y."/>
            <person name="Li J.-T."/>
            <person name="Huang L.-N."/>
            <person name="Li W.-J."/>
            <person name="Jiang H.-C."/>
            <person name="Dong H.-L."/>
            <person name="Shu W.-S."/>
        </authorList>
    </citation>
    <scope>NUCLEOTIDE SEQUENCE [LARGE SCALE GENOMIC DNA]</scope>
    <source>
        <strain evidence="18">AP4</strain>
    </source>
</reference>
<comment type="caution">
    <text evidence="18">The sequence shown here is derived from an EMBL/GenBank/DDBJ whole genome shotgun (WGS) entry which is preliminary data.</text>
</comment>
<evidence type="ECO:0000256" key="10">
    <source>
        <dbReference type="ARBA" id="ARBA00022573"/>
    </source>
</evidence>
<keyword evidence="14" id="KW-0067">ATP-binding</keyword>
<evidence type="ECO:0000256" key="16">
    <source>
        <dbReference type="ARBA" id="ARBA00029570"/>
    </source>
</evidence>
<name>A0A520XB75_9DELT</name>
<evidence type="ECO:0000256" key="12">
    <source>
        <dbReference type="ARBA" id="ARBA00022741"/>
    </source>
</evidence>
<dbReference type="GO" id="GO:0043752">
    <property type="term" value="F:adenosylcobinamide kinase activity"/>
    <property type="evidence" value="ECO:0007669"/>
    <property type="project" value="UniProtKB-EC"/>
</dbReference>
<evidence type="ECO:0000256" key="13">
    <source>
        <dbReference type="ARBA" id="ARBA00022777"/>
    </source>
</evidence>
<dbReference type="InterPro" id="IPR027417">
    <property type="entry name" value="P-loop_NTPase"/>
</dbReference>
<dbReference type="EC" id="2.7.7.62" evidence="9"/>
<evidence type="ECO:0000256" key="3">
    <source>
        <dbReference type="ARBA" id="ARBA00001522"/>
    </source>
</evidence>
<dbReference type="AlphaFoldDB" id="A0A520XB75"/>
<organism evidence="18 19">
    <name type="scientific">Candidatus Acidulodesulfobacterium acidiphilum</name>
    <dbReference type="NCBI Taxonomy" id="2597224"/>
    <lineage>
        <taxon>Bacteria</taxon>
        <taxon>Deltaproteobacteria</taxon>
        <taxon>Candidatus Acidulodesulfobacterales</taxon>
        <taxon>Candidatus Acidulodesulfobacterium</taxon>
    </lineage>
</organism>
<dbReference type="UniPathway" id="UPA00148">
    <property type="reaction ID" value="UER00236"/>
</dbReference>
<dbReference type="GO" id="GO:0005525">
    <property type="term" value="F:GTP binding"/>
    <property type="evidence" value="ECO:0007669"/>
    <property type="project" value="UniProtKB-KW"/>
</dbReference>
<keyword evidence="12" id="KW-0547">Nucleotide-binding</keyword>
<dbReference type="InterPro" id="IPR003203">
    <property type="entry name" value="CobU/CobP"/>
</dbReference>
<evidence type="ECO:0000313" key="19">
    <source>
        <dbReference type="Proteomes" id="UP000322454"/>
    </source>
</evidence>
<dbReference type="Gene3D" id="3.40.50.300">
    <property type="entry name" value="P-loop containing nucleotide triphosphate hydrolases"/>
    <property type="match status" value="1"/>
</dbReference>
<evidence type="ECO:0000256" key="9">
    <source>
        <dbReference type="ARBA" id="ARBA00012523"/>
    </source>
</evidence>
<accession>A0A520XB75</accession>
<dbReference type="EMBL" id="SHMQ01000019">
    <property type="protein sequence ID" value="RZV38388.1"/>
    <property type="molecule type" value="Genomic_DNA"/>
</dbReference>
<evidence type="ECO:0000313" key="18">
    <source>
        <dbReference type="EMBL" id="RZV38388.1"/>
    </source>
</evidence>
<comment type="pathway">
    <text evidence="6">Cofactor biosynthesis; adenosylcobalamin biosynthesis; adenosylcobalamin from cob(II)yrinate a,c-diamide: step 5/7.</text>
</comment>
<gene>
    <name evidence="18" type="ORF">EVJ48_07000</name>
</gene>
<dbReference type="Proteomes" id="UP000322454">
    <property type="component" value="Unassembled WGS sequence"/>
</dbReference>
<keyword evidence="15" id="KW-0342">GTP-binding</keyword>
<sequence length="214" mass="23642">MAKIFITGGISSGKSQFAENTALALYKSNMNADAGMSDGILTVMRGGAETDAGNFPLLHFIATANTKIKINAKDDEMLLKIKKHKEKRNKTFIVHENFDDLTAEIDAVRNSFPDERIEEMSVILIDSMTLWLSSVFSDIKYFDFAEEAVLKFSEYLSAVRCSVITVSDSLGFNLVSVDAYVRKFVELNGLMEQKLSAVSDKAYCVIAGNPLALK</sequence>
<dbReference type="EC" id="2.7.1.156" evidence="8"/>
<dbReference type="GO" id="GO:0009236">
    <property type="term" value="P:cobalamin biosynthetic process"/>
    <property type="evidence" value="ECO:0007669"/>
    <property type="project" value="UniProtKB-UniPathway"/>
</dbReference>
<protein>
    <recommendedName>
        <fullName evidence="16">Adenosylcobinamide kinase</fullName>
        <ecNumber evidence="8">2.7.1.156</ecNumber>
        <ecNumber evidence="9">2.7.7.62</ecNumber>
    </recommendedName>
    <alternativeName>
        <fullName evidence="17">Adenosylcobinamide-phosphate guanylyltransferase</fullName>
    </alternativeName>
</protein>
<proteinExistence type="inferred from homology"/>
<comment type="similarity">
    <text evidence="7">Belongs to the CobU/CobP family.</text>
</comment>
<evidence type="ECO:0000256" key="7">
    <source>
        <dbReference type="ARBA" id="ARBA00007490"/>
    </source>
</evidence>
<evidence type="ECO:0000256" key="14">
    <source>
        <dbReference type="ARBA" id="ARBA00022840"/>
    </source>
</evidence>
<dbReference type="Pfam" id="PF02283">
    <property type="entry name" value="CobU"/>
    <property type="match status" value="1"/>
</dbReference>
<evidence type="ECO:0000256" key="1">
    <source>
        <dbReference type="ARBA" id="ARBA00000312"/>
    </source>
</evidence>
<evidence type="ECO:0000256" key="2">
    <source>
        <dbReference type="ARBA" id="ARBA00000711"/>
    </source>
</evidence>
<dbReference type="PANTHER" id="PTHR34848">
    <property type="match status" value="1"/>
</dbReference>
<evidence type="ECO:0000256" key="17">
    <source>
        <dbReference type="ARBA" id="ARBA00030571"/>
    </source>
</evidence>
<keyword evidence="13" id="KW-0418">Kinase</keyword>
<evidence type="ECO:0000256" key="8">
    <source>
        <dbReference type="ARBA" id="ARBA00012016"/>
    </source>
</evidence>
<evidence type="ECO:0000256" key="4">
    <source>
        <dbReference type="ARBA" id="ARBA00003889"/>
    </source>
</evidence>
<keyword evidence="11" id="KW-0808">Transferase</keyword>
<keyword evidence="10" id="KW-0169">Cobalamin biosynthesis</keyword>
<dbReference type="GO" id="GO:0008820">
    <property type="term" value="F:cobinamide phosphate guanylyltransferase activity"/>
    <property type="evidence" value="ECO:0007669"/>
    <property type="project" value="UniProtKB-EC"/>
</dbReference>
<dbReference type="SUPFAM" id="SSF52540">
    <property type="entry name" value="P-loop containing nucleoside triphosphate hydrolases"/>
    <property type="match status" value="1"/>
</dbReference>